<keyword evidence="3" id="KW-0597">Phosphoprotein</keyword>
<evidence type="ECO:0000256" key="8">
    <source>
        <dbReference type="ARBA" id="ARBA00023012"/>
    </source>
</evidence>
<dbReference type="SUPFAM" id="SSF55874">
    <property type="entry name" value="ATPase domain of HSP90 chaperone/DNA topoisomerase II/histidine kinase"/>
    <property type="match status" value="1"/>
</dbReference>
<dbReference type="InterPro" id="IPR013767">
    <property type="entry name" value="PAS_fold"/>
</dbReference>
<keyword evidence="14" id="KW-1185">Reference proteome</keyword>
<evidence type="ECO:0000256" key="2">
    <source>
        <dbReference type="ARBA" id="ARBA00012438"/>
    </source>
</evidence>
<dbReference type="PRINTS" id="PR00344">
    <property type="entry name" value="BCTRLSENSOR"/>
</dbReference>
<dbReference type="InterPro" id="IPR003594">
    <property type="entry name" value="HATPase_dom"/>
</dbReference>
<name>A0ABN6DXB7_9BACT</name>
<evidence type="ECO:0000259" key="11">
    <source>
        <dbReference type="PROSITE" id="PS50109"/>
    </source>
</evidence>
<evidence type="ECO:0000313" key="13">
    <source>
        <dbReference type="EMBL" id="BCR04662.1"/>
    </source>
</evidence>
<keyword evidence="10" id="KW-0472">Membrane</keyword>
<proteinExistence type="predicted"/>
<dbReference type="PANTHER" id="PTHR43065">
    <property type="entry name" value="SENSOR HISTIDINE KINASE"/>
    <property type="match status" value="1"/>
</dbReference>
<dbReference type="InterPro" id="IPR003661">
    <property type="entry name" value="HisK_dim/P_dom"/>
</dbReference>
<evidence type="ECO:0000256" key="7">
    <source>
        <dbReference type="ARBA" id="ARBA00022840"/>
    </source>
</evidence>
<dbReference type="SMART" id="SM00091">
    <property type="entry name" value="PAS"/>
    <property type="match status" value="1"/>
</dbReference>
<dbReference type="EC" id="2.7.13.3" evidence="2"/>
<keyword evidence="6 13" id="KW-0418">Kinase</keyword>
<dbReference type="InterPro" id="IPR000014">
    <property type="entry name" value="PAS"/>
</dbReference>
<dbReference type="Gene3D" id="3.30.565.10">
    <property type="entry name" value="Histidine kinase-like ATPase, C-terminal domain"/>
    <property type="match status" value="1"/>
</dbReference>
<dbReference type="InterPro" id="IPR005467">
    <property type="entry name" value="His_kinase_dom"/>
</dbReference>
<feature type="domain" description="Histidine kinase" evidence="11">
    <location>
        <begin position="341"/>
        <end position="544"/>
    </location>
</feature>
<evidence type="ECO:0000256" key="10">
    <source>
        <dbReference type="SAM" id="Phobius"/>
    </source>
</evidence>
<evidence type="ECO:0000256" key="9">
    <source>
        <dbReference type="SAM" id="Coils"/>
    </source>
</evidence>
<evidence type="ECO:0000313" key="14">
    <source>
        <dbReference type="Proteomes" id="UP001319827"/>
    </source>
</evidence>
<feature type="transmembrane region" description="Helical" evidence="10">
    <location>
        <begin position="53"/>
        <end position="74"/>
    </location>
</feature>
<evidence type="ECO:0000259" key="12">
    <source>
        <dbReference type="PROSITE" id="PS50112"/>
    </source>
</evidence>
<feature type="transmembrane region" description="Helical" evidence="10">
    <location>
        <begin position="128"/>
        <end position="148"/>
    </location>
</feature>
<reference evidence="13 14" key="1">
    <citation type="journal article" date="2016" name="C (Basel)">
        <title>Selective Growth of and Electricity Production by Marine Exoelectrogenic Bacteria in Self-Aggregated Hydrogel of Microbially Reduced Graphene Oxide.</title>
        <authorList>
            <person name="Yoshida N."/>
            <person name="Goto Y."/>
            <person name="Miyata Y."/>
        </authorList>
    </citation>
    <scope>NUCLEOTIDE SEQUENCE [LARGE SCALE GENOMIC DNA]</scope>
    <source>
        <strain evidence="13 14">NIT-T3</strain>
    </source>
</reference>
<dbReference type="Pfam" id="PF02518">
    <property type="entry name" value="HATPase_c"/>
    <property type="match status" value="1"/>
</dbReference>
<feature type="domain" description="PAS" evidence="12">
    <location>
        <begin position="210"/>
        <end position="265"/>
    </location>
</feature>
<feature type="coiled-coil region" evidence="9">
    <location>
        <begin position="193"/>
        <end position="220"/>
    </location>
</feature>
<feature type="transmembrane region" description="Helical" evidence="10">
    <location>
        <begin position="81"/>
        <end position="100"/>
    </location>
</feature>
<keyword evidence="10" id="KW-0812">Transmembrane</keyword>
<dbReference type="CDD" id="cd00082">
    <property type="entry name" value="HisKA"/>
    <property type="match status" value="1"/>
</dbReference>
<keyword evidence="7" id="KW-0067">ATP-binding</keyword>
<dbReference type="EMBL" id="AP024355">
    <property type="protein sequence ID" value="BCR04662.1"/>
    <property type="molecule type" value="Genomic_DNA"/>
</dbReference>
<evidence type="ECO:0000256" key="6">
    <source>
        <dbReference type="ARBA" id="ARBA00022777"/>
    </source>
</evidence>
<dbReference type="NCBIfam" id="TIGR00229">
    <property type="entry name" value="sensory_box"/>
    <property type="match status" value="1"/>
</dbReference>
<dbReference type="Gene3D" id="1.10.287.130">
    <property type="match status" value="1"/>
</dbReference>
<keyword evidence="5" id="KW-0547">Nucleotide-binding</keyword>
<protein>
    <recommendedName>
        <fullName evidence="2">histidine kinase</fullName>
        <ecNumber evidence="2">2.7.13.3</ecNumber>
    </recommendedName>
</protein>
<dbReference type="RefSeq" id="WP_221252115.1">
    <property type="nucleotide sequence ID" value="NZ_AP024355.1"/>
</dbReference>
<dbReference type="SUPFAM" id="SSF47384">
    <property type="entry name" value="Homodimeric domain of signal transducing histidine kinase"/>
    <property type="match status" value="1"/>
</dbReference>
<dbReference type="PROSITE" id="PS50109">
    <property type="entry name" value="HIS_KIN"/>
    <property type="match status" value="1"/>
</dbReference>
<dbReference type="CDD" id="cd00130">
    <property type="entry name" value="PAS"/>
    <property type="match status" value="1"/>
</dbReference>
<dbReference type="Pfam" id="PF25323">
    <property type="entry name" value="6TM_PilS"/>
    <property type="match status" value="1"/>
</dbReference>
<dbReference type="InterPro" id="IPR004358">
    <property type="entry name" value="Sig_transdc_His_kin-like_C"/>
</dbReference>
<dbReference type="InterPro" id="IPR036890">
    <property type="entry name" value="HATPase_C_sf"/>
</dbReference>
<keyword evidence="10" id="KW-1133">Transmembrane helix</keyword>
<dbReference type="InterPro" id="IPR035965">
    <property type="entry name" value="PAS-like_dom_sf"/>
</dbReference>
<feature type="transmembrane region" description="Helical" evidence="10">
    <location>
        <begin position="106"/>
        <end position="123"/>
    </location>
</feature>
<dbReference type="Pfam" id="PF00512">
    <property type="entry name" value="HisKA"/>
    <property type="match status" value="1"/>
</dbReference>
<accession>A0ABN6DXB7</accession>
<evidence type="ECO:0000256" key="3">
    <source>
        <dbReference type="ARBA" id="ARBA00022553"/>
    </source>
</evidence>
<sequence length="544" mass="60229">MKSNAGTAPRIIPSRRQLSWFLCLRVLVITLFLGGAIFYQVQSTGYRPGSVLSYHYGLVGLSYLHALLSALALPRLKSVRCFIQSQLVWDLVVVAAFIYLTGGIDSPFSFLFIFVILCSGVFCRRKEILFTASAAAILYGSLVELQFFGYLPHPPWASFRPFVNEGEVFYAVFINVSGFFLTALLSGALAERFQKSEQALEKAEIDYVELEKLNQTLIANITSGLMIINEQGRIRSFNAAAAKITGYSLPEVYNRPTADIFPQIHVLDSNGFIVVGRGEGFFLDKERQLRPLGYSSSLVKDPQEKTLGLLVSFQDLTHLKEMEEALKQADRLAAVGRLAAGMAHEIRNPLASISGSVQLLMEGSNVSRDDLRLMRIVVKEADRLSRLLTDFLEYARPVPPKFEITDVSALLDELADMASSDPRFEKVKIVRDYPPGEKIRLDRQQIFQAVWNLVINAAEVLESGGTLRLGVLSRRGEIFVQDSGQGIPENIRDKIFEPFFTTKNNGTGLGLATTHAIVEAHGGKIEVSSVPGGGTRLTIKLQAR</sequence>
<dbReference type="PROSITE" id="PS50112">
    <property type="entry name" value="PAS"/>
    <property type="match status" value="1"/>
</dbReference>
<keyword evidence="4" id="KW-0808">Transferase</keyword>
<evidence type="ECO:0000256" key="4">
    <source>
        <dbReference type="ARBA" id="ARBA00022679"/>
    </source>
</evidence>
<comment type="catalytic activity">
    <reaction evidence="1">
        <text>ATP + protein L-histidine = ADP + protein N-phospho-L-histidine.</text>
        <dbReference type="EC" id="2.7.13.3"/>
    </reaction>
</comment>
<dbReference type="SMART" id="SM00388">
    <property type="entry name" value="HisKA"/>
    <property type="match status" value="1"/>
</dbReference>
<dbReference type="SUPFAM" id="SSF55785">
    <property type="entry name" value="PYP-like sensor domain (PAS domain)"/>
    <property type="match status" value="1"/>
</dbReference>
<dbReference type="PANTHER" id="PTHR43065:SF10">
    <property type="entry name" value="PEROXIDE STRESS-ACTIVATED HISTIDINE KINASE MAK3"/>
    <property type="match status" value="1"/>
</dbReference>
<evidence type="ECO:0000256" key="5">
    <source>
        <dbReference type="ARBA" id="ARBA00022741"/>
    </source>
</evidence>
<dbReference type="Gene3D" id="3.30.450.20">
    <property type="entry name" value="PAS domain"/>
    <property type="match status" value="1"/>
</dbReference>
<evidence type="ECO:0000256" key="1">
    <source>
        <dbReference type="ARBA" id="ARBA00000085"/>
    </source>
</evidence>
<keyword evidence="9" id="KW-0175">Coiled coil</keyword>
<dbReference type="Proteomes" id="UP001319827">
    <property type="component" value="Chromosome"/>
</dbReference>
<dbReference type="GO" id="GO:0016301">
    <property type="term" value="F:kinase activity"/>
    <property type="evidence" value="ECO:0007669"/>
    <property type="project" value="UniProtKB-KW"/>
</dbReference>
<gene>
    <name evidence="13" type="primary">pilS</name>
    <name evidence="13" type="ORF">DESUT3_17310</name>
</gene>
<dbReference type="Pfam" id="PF00989">
    <property type="entry name" value="PAS"/>
    <property type="match status" value="1"/>
</dbReference>
<feature type="transmembrane region" description="Helical" evidence="10">
    <location>
        <begin position="20"/>
        <end position="41"/>
    </location>
</feature>
<dbReference type="SMART" id="SM00387">
    <property type="entry name" value="HATPase_c"/>
    <property type="match status" value="1"/>
</dbReference>
<feature type="transmembrane region" description="Helical" evidence="10">
    <location>
        <begin position="168"/>
        <end position="190"/>
    </location>
</feature>
<keyword evidence="8" id="KW-0902">Two-component regulatory system</keyword>
<organism evidence="13 14">
    <name type="scientific">Desulfuromonas versatilis</name>
    <dbReference type="NCBI Taxonomy" id="2802975"/>
    <lineage>
        <taxon>Bacteria</taxon>
        <taxon>Pseudomonadati</taxon>
        <taxon>Thermodesulfobacteriota</taxon>
        <taxon>Desulfuromonadia</taxon>
        <taxon>Desulfuromonadales</taxon>
        <taxon>Desulfuromonadaceae</taxon>
        <taxon>Desulfuromonas</taxon>
    </lineage>
</organism>
<reference evidence="13 14" key="2">
    <citation type="journal article" date="2021" name="Int. J. Syst. Evol. Microbiol.">
        <title>Isolation and Polyphasic Characterization of Desulfuromonas versatilis sp. Nov., an Electrogenic Bacteria Capable of Versatile Metabolism Isolated from a Graphene Oxide-Reducing Enrichment Culture.</title>
        <authorList>
            <person name="Xie L."/>
            <person name="Yoshida N."/>
            <person name="Ishii S."/>
            <person name="Meng L."/>
        </authorList>
    </citation>
    <scope>NUCLEOTIDE SEQUENCE [LARGE SCALE GENOMIC DNA]</scope>
    <source>
        <strain evidence="13 14">NIT-T3</strain>
    </source>
</reference>
<dbReference type="InterPro" id="IPR036097">
    <property type="entry name" value="HisK_dim/P_sf"/>
</dbReference>